<dbReference type="Proteomes" id="UP000800036">
    <property type="component" value="Unassembled WGS sequence"/>
</dbReference>
<gene>
    <name evidence="2" type="ORF">BU23DRAFT_494746</name>
</gene>
<name>A0A6A5UIY0_9PLEO</name>
<dbReference type="GO" id="GO:0004312">
    <property type="term" value="F:fatty acid synthase activity"/>
    <property type="evidence" value="ECO:0007669"/>
    <property type="project" value="TreeGrafter"/>
</dbReference>
<evidence type="ECO:0000259" key="1">
    <source>
        <dbReference type="SMART" id="SM00822"/>
    </source>
</evidence>
<dbReference type="GO" id="GO:0044550">
    <property type="term" value="P:secondary metabolite biosynthetic process"/>
    <property type="evidence" value="ECO:0007669"/>
    <property type="project" value="TreeGrafter"/>
</dbReference>
<dbReference type="InterPro" id="IPR036291">
    <property type="entry name" value="NAD(P)-bd_dom_sf"/>
</dbReference>
<dbReference type="PANTHER" id="PTHR43775:SF52">
    <property type="entry name" value="STEREOSELECTIVE KETO-REDUCTASE AF490"/>
    <property type="match status" value="1"/>
</dbReference>
<feature type="non-terminal residue" evidence="2">
    <location>
        <position position="193"/>
    </location>
</feature>
<keyword evidence="3" id="KW-1185">Reference proteome</keyword>
<dbReference type="GO" id="GO:0006633">
    <property type="term" value="P:fatty acid biosynthetic process"/>
    <property type="evidence" value="ECO:0007669"/>
    <property type="project" value="TreeGrafter"/>
</dbReference>
<accession>A0A6A5UIY0</accession>
<dbReference type="AlphaFoldDB" id="A0A6A5UIY0"/>
<evidence type="ECO:0000313" key="3">
    <source>
        <dbReference type="Proteomes" id="UP000800036"/>
    </source>
</evidence>
<dbReference type="InterPro" id="IPR057326">
    <property type="entry name" value="KR_dom"/>
</dbReference>
<proteinExistence type="predicted"/>
<dbReference type="Pfam" id="PF08659">
    <property type="entry name" value="KR"/>
    <property type="match status" value="1"/>
</dbReference>
<organism evidence="2 3">
    <name type="scientific">Bimuria novae-zelandiae CBS 107.79</name>
    <dbReference type="NCBI Taxonomy" id="1447943"/>
    <lineage>
        <taxon>Eukaryota</taxon>
        <taxon>Fungi</taxon>
        <taxon>Dikarya</taxon>
        <taxon>Ascomycota</taxon>
        <taxon>Pezizomycotina</taxon>
        <taxon>Dothideomycetes</taxon>
        <taxon>Pleosporomycetidae</taxon>
        <taxon>Pleosporales</taxon>
        <taxon>Massarineae</taxon>
        <taxon>Didymosphaeriaceae</taxon>
        <taxon>Bimuria</taxon>
    </lineage>
</organism>
<reference evidence="2" key="1">
    <citation type="journal article" date="2020" name="Stud. Mycol.">
        <title>101 Dothideomycetes genomes: a test case for predicting lifestyles and emergence of pathogens.</title>
        <authorList>
            <person name="Haridas S."/>
            <person name="Albert R."/>
            <person name="Binder M."/>
            <person name="Bloem J."/>
            <person name="Labutti K."/>
            <person name="Salamov A."/>
            <person name="Andreopoulos B."/>
            <person name="Baker S."/>
            <person name="Barry K."/>
            <person name="Bills G."/>
            <person name="Bluhm B."/>
            <person name="Cannon C."/>
            <person name="Castanera R."/>
            <person name="Culley D."/>
            <person name="Daum C."/>
            <person name="Ezra D."/>
            <person name="Gonzalez J."/>
            <person name="Henrissat B."/>
            <person name="Kuo A."/>
            <person name="Liang C."/>
            <person name="Lipzen A."/>
            <person name="Lutzoni F."/>
            <person name="Magnuson J."/>
            <person name="Mondo S."/>
            <person name="Nolan M."/>
            <person name="Ohm R."/>
            <person name="Pangilinan J."/>
            <person name="Park H.-J."/>
            <person name="Ramirez L."/>
            <person name="Alfaro M."/>
            <person name="Sun H."/>
            <person name="Tritt A."/>
            <person name="Yoshinaga Y."/>
            <person name="Zwiers L.-H."/>
            <person name="Turgeon B."/>
            <person name="Goodwin S."/>
            <person name="Spatafora J."/>
            <person name="Crous P."/>
            <person name="Grigoriev I."/>
        </authorList>
    </citation>
    <scope>NUCLEOTIDE SEQUENCE</scope>
    <source>
        <strain evidence="2">CBS 107.79</strain>
    </source>
</reference>
<feature type="domain" description="Ketoreductase" evidence="1">
    <location>
        <begin position="30"/>
        <end position="193"/>
    </location>
</feature>
<dbReference type="EMBL" id="ML976836">
    <property type="protein sequence ID" value="KAF1963939.1"/>
    <property type="molecule type" value="Genomic_DNA"/>
</dbReference>
<dbReference type="SUPFAM" id="SSF51735">
    <property type="entry name" value="NAD(P)-binding Rossmann-fold domains"/>
    <property type="match status" value="1"/>
</dbReference>
<protein>
    <submittedName>
        <fullName evidence="2">Polyketide synthase</fullName>
    </submittedName>
</protein>
<evidence type="ECO:0000313" key="2">
    <source>
        <dbReference type="EMBL" id="KAF1963939.1"/>
    </source>
</evidence>
<dbReference type="InterPro" id="IPR013968">
    <property type="entry name" value="PKS_KR"/>
</dbReference>
<dbReference type="SMART" id="SM00822">
    <property type="entry name" value="PKS_KR"/>
    <property type="match status" value="1"/>
</dbReference>
<sequence>MHSVVNWDTVHEIPVKIRNIEDHVAFSGEKAYWLAGLSGGLGLSLCEWMIRRGARHIVITSRDPKVAPSWVESMNALGAEVAVLPCDLTSNAQTNLIYDKICSTMLPLGGVAQGAMVLQDIGFRDMSSDAMQKVLRPKVVGSINLERLVKGLDLDFFVFFSSATAIIGNAGQSNYSAANMFMTSLAEQRRQRG</sequence>
<dbReference type="OrthoDB" id="329835at2759"/>
<dbReference type="InterPro" id="IPR050091">
    <property type="entry name" value="PKS_NRPS_Biosynth_Enz"/>
</dbReference>
<dbReference type="PANTHER" id="PTHR43775">
    <property type="entry name" value="FATTY ACID SYNTHASE"/>
    <property type="match status" value="1"/>
</dbReference>
<dbReference type="Gene3D" id="3.40.50.720">
    <property type="entry name" value="NAD(P)-binding Rossmann-like Domain"/>
    <property type="match status" value="1"/>
</dbReference>